<evidence type="ECO:0008006" key="3">
    <source>
        <dbReference type="Google" id="ProtNLM"/>
    </source>
</evidence>
<evidence type="ECO:0000313" key="1">
    <source>
        <dbReference type="EMBL" id="KAF7545235.1"/>
    </source>
</evidence>
<protein>
    <recommendedName>
        <fullName evidence="3">Phage protein</fullName>
    </recommendedName>
</protein>
<dbReference type="EMBL" id="JAANBB010000264">
    <property type="protein sequence ID" value="KAF7545235.1"/>
    <property type="molecule type" value="Genomic_DNA"/>
</dbReference>
<dbReference type="OrthoDB" id="5272340at2759"/>
<proteinExistence type="predicted"/>
<gene>
    <name evidence="1" type="ORF">G7Z17_g9339</name>
</gene>
<organism evidence="1 2">
    <name type="scientific">Cylindrodendrum hubeiense</name>
    <dbReference type="NCBI Taxonomy" id="595255"/>
    <lineage>
        <taxon>Eukaryota</taxon>
        <taxon>Fungi</taxon>
        <taxon>Dikarya</taxon>
        <taxon>Ascomycota</taxon>
        <taxon>Pezizomycotina</taxon>
        <taxon>Sordariomycetes</taxon>
        <taxon>Hypocreomycetidae</taxon>
        <taxon>Hypocreales</taxon>
        <taxon>Nectriaceae</taxon>
        <taxon>Cylindrodendrum</taxon>
    </lineage>
</organism>
<comment type="caution">
    <text evidence="1">The sequence shown here is derived from an EMBL/GenBank/DDBJ whole genome shotgun (WGS) entry which is preliminary data.</text>
</comment>
<sequence>MSEKAAVVLEAYTINGYQAPDHCESCDASVPDAEARRKHMEETRHRICSLCESYAPLGGYYVHCDERHYNDKWNDHMVAYTDSINMKESQQWAVEAIRKKRGGD</sequence>
<accession>A0A9P5H9G0</accession>
<dbReference type="AlphaFoldDB" id="A0A9P5H9G0"/>
<evidence type="ECO:0000313" key="2">
    <source>
        <dbReference type="Proteomes" id="UP000722485"/>
    </source>
</evidence>
<name>A0A9P5H9G0_9HYPO</name>
<dbReference type="Proteomes" id="UP000722485">
    <property type="component" value="Unassembled WGS sequence"/>
</dbReference>
<keyword evidence="2" id="KW-1185">Reference proteome</keyword>
<reference evidence="1" key="1">
    <citation type="submission" date="2020-03" db="EMBL/GenBank/DDBJ databases">
        <title>Draft Genome Sequence of Cylindrodendrum hubeiense.</title>
        <authorList>
            <person name="Buettner E."/>
            <person name="Kellner H."/>
        </authorList>
    </citation>
    <scope>NUCLEOTIDE SEQUENCE</scope>
    <source>
        <strain evidence="1">IHI 201604</strain>
    </source>
</reference>